<proteinExistence type="predicted"/>
<accession>A0ABP8JYE3</accession>
<reference evidence="2" key="1">
    <citation type="journal article" date="2019" name="Int. J. Syst. Evol. Microbiol.">
        <title>The Global Catalogue of Microorganisms (GCM) 10K type strain sequencing project: providing services to taxonomists for standard genome sequencing and annotation.</title>
        <authorList>
            <consortium name="The Broad Institute Genomics Platform"/>
            <consortium name="The Broad Institute Genome Sequencing Center for Infectious Disease"/>
            <person name="Wu L."/>
            <person name="Ma J."/>
        </authorList>
    </citation>
    <scope>NUCLEOTIDE SEQUENCE [LARGE SCALE GENOMIC DNA]</scope>
    <source>
        <strain evidence="2">JCM 17925</strain>
    </source>
</reference>
<organism evidence="1 2">
    <name type="scientific">Nibrella viscosa</name>
    <dbReference type="NCBI Taxonomy" id="1084524"/>
    <lineage>
        <taxon>Bacteria</taxon>
        <taxon>Pseudomonadati</taxon>
        <taxon>Bacteroidota</taxon>
        <taxon>Cytophagia</taxon>
        <taxon>Cytophagales</taxon>
        <taxon>Spirosomataceae</taxon>
        <taxon>Nibrella</taxon>
    </lineage>
</organism>
<keyword evidence="2" id="KW-1185">Reference proteome</keyword>
<protein>
    <submittedName>
        <fullName evidence="1">Uncharacterized protein</fullName>
    </submittedName>
</protein>
<dbReference type="EMBL" id="BAABHB010000001">
    <property type="protein sequence ID" value="GAA4397896.1"/>
    <property type="molecule type" value="Genomic_DNA"/>
</dbReference>
<comment type="caution">
    <text evidence="1">The sequence shown here is derived from an EMBL/GenBank/DDBJ whole genome shotgun (WGS) entry which is preliminary data.</text>
</comment>
<name>A0ABP8JYE3_9BACT</name>
<evidence type="ECO:0000313" key="1">
    <source>
        <dbReference type="EMBL" id="GAA4397896.1"/>
    </source>
</evidence>
<gene>
    <name evidence="1" type="ORF">GCM10023187_07820</name>
</gene>
<dbReference type="Proteomes" id="UP001500936">
    <property type="component" value="Unassembled WGS sequence"/>
</dbReference>
<evidence type="ECO:0000313" key="2">
    <source>
        <dbReference type="Proteomes" id="UP001500936"/>
    </source>
</evidence>
<sequence>MKPLRIRNNFAEIFPCFIYSLKSIPDIKNPLNTKNKSTPIHPKFFVNVNNGICLKRTKRMAVPLKKSSSLSRFIPYSYSHFGNNEQIAGKIS</sequence>